<evidence type="ECO:0000313" key="3">
    <source>
        <dbReference type="Proteomes" id="UP000243250"/>
    </source>
</evidence>
<gene>
    <name evidence="2" type="ORF">SAMN04488124_0080</name>
</gene>
<keyword evidence="1" id="KW-1133">Transmembrane helix</keyword>
<name>A0A1I6FQI4_9EURY</name>
<keyword evidence="1" id="KW-0472">Membrane</keyword>
<evidence type="ECO:0000256" key="1">
    <source>
        <dbReference type="SAM" id="Phobius"/>
    </source>
</evidence>
<dbReference type="RefSeq" id="WP_089875699.1">
    <property type="nucleotide sequence ID" value="NZ_FOYS01000001.1"/>
</dbReference>
<organism evidence="2 3">
    <name type="scientific">Halogeometricum limi</name>
    <dbReference type="NCBI Taxonomy" id="555875"/>
    <lineage>
        <taxon>Archaea</taxon>
        <taxon>Methanobacteriati</taxon>
        <taxon>Methanobacteriota</taxon>
        <taxon>Stenosarchaea group</taxon>
        <taxon>Halobacteria</taxon>
        <taxon>Halobacteriales</taxon>
        <taxon>Haloferacaceae</taxon>
        <taxon>Halogeometricum</taxon>
    </lineage>
</organism>
<feature type="transmembrane region" description="Helical" evidence="1">
    <location>
        <begin position="72"/>
        <end position="89"/>
    </location>
</feature>
<proteinExistence type="predicted"/>
<evidence type="ECO:0000313" key="2">
    <source>
        <dbReference type="EMBL" id="SFR32210.1"/>
    </source>
</evidence>
<feature type="transmembrane region" description="Helical" evidence="1">
    <location>
        <begin position="95"/>
        <end position="116"/>
    </location>
</feature>
<accession>A0A1I6FQI4</accession>
<dbReference type="EMBL" id="FOYS01000001">
    <property type="protein sequence ID" value="SFR32210.1"/>
    <property type="molecule type" value="Genomic_DNA"/>
</dbReference>
<reference evidence="3" key="1">
    <citation type="submission" date="2016-10" db="EMBL/GenBank/DDBJ databases">
        <authorList>
            <person name="Varghese N."/>
            <person name="Submissions S."/>
        </authorList>
    </citation>
    <scope>NUCLEOTIDE SEQUENCE [LARGE SCALE GENOMIC DNA]</scope>
    <source>
        <strain evidence="3">CGMCC 1.8711</strain>
    </source>
</reference>
<dbReference type="AlphaFoldDB" id="A0A1I6FQI4"/>
<sequence length="122" mass="11688">MSPSELAGRLVAVLVAVEGLSVAAYGLLRAPAPGLGSLLAGEPNAFAAVGLLGVLLAAVALAVVFGRGRSAAVSLGGVLAVGGVVVLVVPVLSLLVAGLLLVGGLALVFAGASLRLSNSRPT</sequence>
<keyword evidence="3" id="KW-1185">Reference proteome</keyword>
<keyword evidence="1" id="KW-0812">Transmembrane</keyword>
<dbReference type="STRING" id="555875.SAMN04488124_0080"/>
<dbReference type="Proteomes" id="UP000243250">
    <property type="component" value="Unassembled WGS sequence"/>
</dbReference>
<feature type="transmembrane region" description="Helical" evidence="1">
    <location>
        <begin position="45"/>
        <end position="65"/>
    </location>
</feature>
<protein>
    <submittedName>
        <fullName evidence="2">Uncharacterized protein</fullName>
    </submittedName>
</protein>